<evidence type="ECO:0000313" key="3">
    <source>
        <dbReference type="Proteomes" id="UP000287101"/>
    </source>
</evidence>
<evidence type="ECO:0000313" key="2">
    <source>
        <dbReference type="EMBL" id="RSU02475.1"/>
    </source>
</evidence>
<dbReference type="PANTHER" id="PTHR38454">
    <property type="entry name" value="INTEGRAL MEMBRANE PROTEIN-RELATED"/>
    <property type="match status" value="1"/>
</dbReference>
<dbReference type="Proteomes" id="UP000287101">
    <property type="component" value="Unassembled WGS sequence"/>
</dbReference>
<feature type="transmembrane region" description="Helical" evidence="1">
    <location>
        <begin position="568"/>
        <end position="586"/>
    </location>
</feature>
<protein>
    <submittedName>
        <fullName evidence="2">Uncharacterized protein</fullName>
    </submittedName>
</protein>
<feature type="transmembrane region" description="Helical" evidence="1">
    <location>
        <begin position="111"/>
        <end position="132"/>
    </location>
</feature>
<keyword evidence="3" id="KW-1185">Reference proteome</keyword>
<proteinExistence type="predicted"/>
<sequence>MTRQEGYSNRMDRNKSTINLGIVVSGVVLSTVIFFTLLLFSAMTYQRVNGVSWVIGLIGAYFIFQKKISRDTAIKPSKSAFRCWLGLLVLLWGVDWCVMFGSVALIGANPIVSKMLSFLIMSMIGYCLSKIFENSSFQKKKGLVPLYYSILFIMVAIISFFAFFFGDYALVYNGDGYSQHYTLFKNFREELLALIRTGAFPPMWDWSYGIGSSWFSKYVYYNLGDVFSYLSILSPTKYLAQWFSFLVLFRAYLAGLAYYSYAKRKLTSRTALIVTSLTYAFSPLVIMNITRHPFFINVMIIFPLLLLGIDKVMKEKKIAWFIMVTIWAIVNNFYFAWLLAIGGFVYLILNYIYVYRFKESVVSFFKPFLIGLVLIVGLISIYIIPVLINVKMMSRGEDIFANDMITYNLRYYLRLPLDLINMNGGRPYRLFGGYSVVFVLALVYLIRRRKNYSILLMSLVLGGGILISPPLASVMSGFGSPIHRWMLLLNLPVALAIGYLIENIRKIDARDILSSVYIYGLAIGLSVIGENFKTANFNLTIPLVFIAMSLILVFCSYSKIISEQKIRYLLALVVILNVFVNVWSYHSIKSLARIDKSTNTVEYLESGIKESFAGADRMVKTSPSERLQLSSENRISPAKLFKGNTSSLLGVHQLNSYNSIQNKYINEMLVNDFGNKNFPTAPFVVIKDNPTLLRFMGVKYYVSKNKSYIPSGYKKMNELENNVILSETQIVVPFAYTSDKVISEERTGELSQPERLAVLLDSVVTSDASKIKTYRDQASIERVSYKIRDNKTKEIVETTKDNTYHFLAGHSYSVILEPGSVDNKEELYVSFKSATPNFVEVEERLSRKTHDIEMKALAKGELAPKLTPYERLKFYTTNAYIYDDKKIRFTITGKKLTQLIESDGIISGNGYRKIVDQSYYLGKGNNNSKVIQLKNSSANDLIISKLEFLKDNQSLGQKEEKIKVLDNNKLRHLKFLKNQVSGTIKNESATLLATKIPYHPGWTATVNGKTKELKRVNYGFVGLDLSPGENKVVFSYKEPGLLLGTVITVGTLVLLFIIFIYSKIKKLMIGYKKNERG</sequence>
<name>A0A430A6I6_9ENTE</name>
<organism evidence="2 3">
    <name type="scientific">Vagococcus fessus</name>
    <dbReference type="NCBI Taxonomy" id="120370"/>
    <lineage>
        <taxon>Bacteria</taxon>
        <taxon>Bacillati</taxon>
        <taxon>Bacillota</taxon>
        <taxon>Bacilli</taxon>
        <taxon>Lactobacillales</taxon>
        <taxon>Enterococcaceae</taxon>
        <taxon>Vagococcus</taxon>
    </lineage>
</organism>
<feature type="transmembrane region" description="Helical" evidence="1">
    <location>
        <begin position="482"/>
        <end position="500"/>
    </location>
</feature>
<feature type="transmembrane region" description="Helical" evidence="1">
    <location>
        <begin position="144"/>
        <end position="165"/>
    </location>
</feature>
<feature type="transmembrane region" description="Helical" evidence="1">
    <location>
        <begin position="48"/>
        <end position="64"/>
    </location>
</feature>
<dbReference type="EMBL" id="NGJY01000003">
    <property type="protein sequence ID" value="RSU02475.1"/>
    <property type="molecule type" value="Genomic_DNA"/>
</dbReference>
<feature type="transmembrane region" description="Helical" evidence="1">
    <location>
        <begin position="20"/>
        <end position="42"/>
    </location>
</feature>
<feature type="transmembrane region" description="Helical" evidence="1">
    <location>
        <begin position="84"/>
        <end position="105"/>
    </location>
</feature>
<gene>
    <name evidence="2" type="ORF">CBF31_08900</name>
</gene>
<dbReference type="RefSeq" id="WP_126832168.1">
    <property type="nucleotide sequence ID" value="NZ_CBCRYB010000014.1"/>
</dbReference>
<feature type="transmembrane region" description="Helical" evidence="1">
    <location>
        <begin position="453"/>
        <end position="476"/>
    </location>
</feature>
<keyword evidence="1" id="KW-1133">Transmembrane helix</keyword>
<evidence type="ECO:0000256" key="1">
    <source>
        <dbReference type="SAM" id="Phobius"/>
    </source>
</evidence>
<comment type="caution">
    <text evidence="2">The sequence shown here is derived from an EMBL/GenBank/DDBJ whole genome shotgun (WGS) entry which is preliminary data.</text>
</comment>
<feature type="transmembrane region" description="Helical" evidence="1">
    <location>
        <begin position="427"/>
        <end position="446"/>
    </location>
</feature>
<dbReference type="OrthoDB" id="9815466at2"/>
<keyword evidence="1" id="KW-0472">Membrane</keyword>
<reference evidence="2 3" key="1">
    <citation type="submission" date="2017-05" db="EMBL/GenBank/DDBJ databases">
        <title>Vagococcus spp. assemblies.</title>
        <authorList>
            <person name="Gulvik C.A."/>
        </authorList>
    </citation>
    <scope>NUCLEOTIDE SEQUENCE [LARGE SCALE GENOMIC DNA]</scope>
    <source>
        <strain evidence="2 3">CCUG 41755</strain>
    </source>
</reference>
<dbReference type="Pfam" id="PF09586">
    <property type="entry name" value="YfhO"/>
    <property type="match status" value="1"/>
</dbReference>
<dbReference type="AlphaFoldDB" id="A0A430A6I6"/>
<dbReference type="PANTHER" id="PTHR38454:SF1">
    <property type="entry name" value="INTEGRAL MEMBRANE PROTEIN"/>
    <property type="match status" value="1"/>
</dbReference>
<feature type="transmembrane region" description="Helical" evidence="1">
    <location>
        <begin position="320"/>
        <end position="348"/>
    </location>
</feature>
<feature type="transmembrane region" description="Helical" evidence="1">
    <location>
        <begin position="368"/>
        <end position="387"/>
    </location>
</feature>
<dbReference type="InterPro" id="IPR018580">
    <property type="entry name" value="Uncharacterised_YfhO"/>
</dbReference>
<feature type="transmembrane region" description="Helical" evidence="1">
    <location>
        <begin position="512"/>
        <end position="529"/>
    </location>
</feature>
<feature type="transmembrane region" description="Helical" evidence="1">
    <location>
        <begin position="239"/>
        <end position="259"/>
    </location>
</feature>
<accession>A0A430A6I6</accession>
<feature type="transmembrane region" description="Helical" evidence="1">
    <location>
        <begin position="535"/>
        <end position="556"/>
    </location>
</feature>
<keyword evidence="1" id="KW-0812">Transmembrane</keyword>
<feature type="transmembrane region" description="Helical" evidence="1">
    <location>
        <begin position="1041"/>
        <end position="1062"/>
    </location>
</feature>
<feature type="transmembrane region" description="Helical" evidence="1">
    <location>
        <begin position="295"/>
        <end position="313"/>
    </location>
</feature>